<gene>
    <name evidence="1" type="ORF">IQ22_03902</name>
</gene>
<name>A0A562Q1I8_9PSED</name>
<keyword evidence="2" id="KW-1185">Reference proteome</keyword>
<evidence type="ECO:0008006" key="3">
    <source>
        <dbReference type="Google" id="ProtNLM"/>
    </source>
</evidence>
<dbReference type="EMBL" id="VLKY01000015">
    <property type="protein sequence ID" value="TWI50508.1"/>
    <property type="molecule type" value="Genomic_DNA"/>
</dbReference>
<dbReference type="Proteomes" id="UP000316905">
    <property type="component" value="Unassembled WGS sequence"/>
</dbReference>
<sequence length="120" mass="13522">MEIILMRHGKPLLKKHSVIASQEMVQWVKDYNLSEIGNDVVPPETISLVSKAGLIATSTSPRALTSLKTLGVVPFIKDSVFCEAELPVLIFPLLRLSPFTWAFVFRILWLCGHFEKCRVI</sequence>
<organism evidence="1 2">
    <name type="scientific">Pseudomonas duriflava</name>
    <dbReference type="NCBI Taxonomy" id="459528"/>
    <lineage>
        <taxon>Bacteria</taxon>
        <taxon>Pseudomonadati</taxon>
        <taxon>Pseudomonadota</taxon>
        <taxon>Gammaproteobacteria</taxon>
        <taxon>Pseudomonadales</taxon>
        <taxon>Pseudomonadaceae</taxon>
        <taxon>Pseudomonas</taxon>
    </lineage>
</organism>
<proteinExistence type="predicted"/>
<reference evidence="1 2" key="1">
    <citation type="journal article" date="2015" name="Stand. Genomic Sci.">
        <title>Genomic Encyclopedia of Bacterial and Archaeal Type Strains, Phase III: the genomes of soil and plant-associated and newly described type strains.</title>
        <authorList>
            <person name="Whitman W.B."/>
            <person name="Woyke T."/>
            <person name="Klenk H.P."/>
            <person name="Zhou Y."/>
            <person name="Lilburn T.G."/>
            <person name="Beck B.J."/>
            <person name="De Vos P."/>
            <person name="Vandamme P."/>
            <person name="Eisen J.A."/>
            <person name="Garrity G."/>
            <person name="Hugenholtz P."/>
            <person name="Kyrpides N.C."/>
        </authorList>
    </citation>
    <scope>NUCLEOTIDE SEQUENCE [LARGE SCALE GENOMIC DNA]</scope>
    <source>
        <strain evidence="1 2">CGMCC 1.6858</strain>
    </source>
</reference>
<accession>A0A562Q1I8</accession>
<evidence type="ECO:0000313" key="2">
    <source>
        <dbReference type="Proteomes" id="UP000316905"/>
    </source>
</evidence>
<dbReference type="AlphaFoldDB" id="A0A562Q1I8"/>
<protein>
    <recommendedName>
        <fullName evidence="3">Histidine phosphatase superfamily protein (Branch 1)</fullName>
    </recommendedName>
</protein>
<comment type="caution">
    <text evidence="1">The sequence shown here is derived from an EMBL/GenBank/DDBJ whole genome shotgun (WGS) entry which is preliminary data.</text>
</comment>
<evidence type="ECO:0000313" key="1">
    <source>
        <dbReference type="EMBL" id="TWI50508.1"/>
    </source>
</evidence>